<dbReference type="Gene3D" id="3.40.50.360">
    <property type="match status" value="1"/>
</dbReference>
<dbReference type="Proteomes" id="UP001551695">
    <property type="component" value="Unassembled WGS sequence"/>
</dbReference>
<reference evidence="1 2" key="1">
    <citation type="submission" date="2024-06" db="EMBL/GenBank/DDBJ databases">
        <title>The Natural Products Discovery Center: Release of the First 8490 Sequenced Strains for Exploring Actinobacteria Biosynthetic Diversity.</title>
        <authorList>
            <person name="Kalkreuter E."/>
            <person name="Kautsar S.A."/>
            <person name="Yang D."/>
            <person name="Bader C.D."/>
            <person name="Teijaro C.N."/>
            <person name="Fluegel L."/>
            <person name="Davis C.M."/>
            <person name="Simpson J.R."/>
            <person name="Lauterbach L."/>
            <person name="Steele A.D."/>
            <person name="Gui C."/>
            <person name="Meng S."/>
            <person name="Li G."/>
            <person name="Viehrig K."/>
            <person name="Ye F."/>
            <person name="Su P."/>
            <person name="Kiefer A.F."/>
            <person name="Nichols A."/>
            <person name="Cepeda A.J."/>
            <person name="Yan W."/>
            <person name="Fan B."/>
            <person name="Jiang Y."/>
            <person name="Adhikari A."/>
            <person name="Zheng C.-J."/>
            <person name="Schuster L."/>
            <person name="Cowan T.M."/>
            <person name="Smanski M.J."/>
            <person name="Chevrette M.G."/>
            <person name="De Carvalho L.P.S."/>
            <person name="Shen B."/>
        </authorList>
    </citation>
    <scope>NUCLEOTIDE SEQUENCE [LARGE SCALE GENOMIC DNA]</scope>
    <source>
        <strain evidence="1 2">NPDC050403</strain>
    </source>
</reference>
<protein>
    <submittedName>
        <fullName evidence="1">Uncharacterized protein</fullName>
    </submittedName>
</protein>
<proteinExistence type="predicted"/>
<dbReference type="EMBL" id="JBFAKC010000005">
    <property type="protein sequence ID" value="MEV0708315.1"/>
    <property type="molecule type" value="Genomic_DNA"/>
</dbReference>
<evidence type="ECO:0000313" key="2">
    <source>
        <dbReference type="Proteomes" id="UP001551695"/>
    </source>
</evidence>
<accession>A0ABV3FSD4</accession>
<gene>
    <name evidence="1" type="ORF">AB0I48_12180</name>
</gene>
<dbReference type="InterPro" id="IPR029039">
    <property type="entry name" value="Flavoprotein-like_sf"/>
</dbReference>
<comment type="caution">
    <text evidence="1">The sequence shown here is derived from an EMBL/GenBank/DDBJ whole genome shotgun (WGS) entry which is preliminary data.</text>
</comment>
<name>A0ABV3FSD4_9NOCA</name>
<keyword evidence="2" id="KW-1185">Reference proteome</keyword>
<evidence type="ECO:0000313" key="1">
    <source>
        <dbReference type="EMBL" id="MEV0708315.1"/>
    </source>
</evidence>
<dbReference type="RefSeq" id="WP_357782959.1">
    <property type="nucleotide sequence ID" value="NZ_JBFAKC010000005.1"/>
</dbReference>
<sequence length="104" mass="11201">MSTFIDGLDVTGKTVLPFVTYAVSGMSGIDDFYRRVLTTATVATGLAVRGEEVHEAGGDVDRWLRENDLATRKPGVPPRRSVTDGTDFEGLRWAGPVCAKSRVG</sequence>
<organism evidence="1 2">
    <name type="scientific">Nocardia aurea</name>
    <dbReference type="NCBI Taxonomy" id="2144174"/>
    <lineage>
        <taxon>Bacteria</taxon>
        <taxon>Bacillati</taxon>
        <taxon>Actinomycetota</taxon>
        <taxon>Actinomycetes</taxon>
        <taxon>Mycobacteriales</taxon>
        <taxon>Nocardiaceae</taxon>
        <taxon>Nocardia</taxon>
    </lineage>
</organism>